<name>A0A9D9I750_9BACT</name>
<dbReference type="Pfam" id="PF14107">
    <property type="entry name" value="DUF4280"/>
    <property type="match status" value="1"/>
</dbReference>
<accession>A0A9D9I750</accession>
<dbReference type="Proteomes" id="UP000823660">
    <property type="component" value="Unassembled WGS sequence"/>
</dbReference>
<protein>
    <submittedName>
        <fullName evidence="1">DUF4280 domain-containing protein</fullName>
    </submittedName>
</protein>
<sequence>MEYVCSGAVLKCSMGTSCPILTATPKKVTLIGKDQANITDYVSVKNIPGFGKCRSLGYPPTAAATAANHGKLTPMPCIPGTCSKWEAIDENSLVCGEPALLKPATLKCMYGGTISIVSPGQTLEIKA</sequence>
<dbReference type="AlphaFoldDB" id="A0A9D9I750"/>
<reference evidence="1" key="2">
    <citation type="journal article" date="2021" name="PeerJ">
        <title>Extensive microbial diversity within the chicken gut microbiome revealed by metagenomics and culture.</title>
        <authorList>
            <person name="Gilroy R."/>
            <person name="Ravi A."/>
            <person name="Getino M."/>
            <person name="Pursley I."/>
            <person name="Horton D.L."/>
            <person name="Alikhan N.F."/>
            <person name="Baker D."/>
            <person name="Gharbi K."/>
            <person name="Hall N."/>
            <person name="Watson M."/>
            <person name="Adriaenssens E.M."/>
            <person name="Foster-Nyarko E."/>
            <person name="Jarju S."/>
            <person name="Secka A."/>
            <person name="Antonio M."/>
            <person name="Oren A."/>
            <person name="Chaudhuri R.R."/>
            <person name="La Ragione R."/>
            <person name="Hildebrand F."/>
            <person name="Pallen M.J."/>
        </authorList>
    </citation>
    <scope>NUCLEOTIDE SEQUENCE</scope>
    <source>
        <strain evidence="1">B1-15692</strain>
    </source>
</reference>
<dbReference type="InterPro" id="IPR025460">
    <property type="entry name" value="DUF4280"/>
</dbReference>
<gene>
    <name evidence="1" type="ORF">IAB99_05240</name>
</gene>
<comment type="caution">
    <text evidence="1">The sequence shown here is derived from an EMBL/GenBank/DDBJ whole genome shotgun (WGS) entry which is preliminary data.</text>
</comment>
<evidence type="ECO:0000313" key="1">
    <source>
        <dbReference type="EMBL" id="MBO8467151.1"/>
    </source>
</evidence>
<proteinExistence type="predicted"/>
<evidence type="ECO:0000313" key="2">
    <source>
        <dbReference type="Proteomes" id="UP000823660"/>
    </source>
</evidence>
<organism evidence="1 2">
    <name type="scientific">Candidatus Cryptobacteroides faecipullorum</name>
    <dbReference type="NCBI Taxonomy" id="2840764"/>
    <lineage>
        <taxon>Bacteria</taxon>
        <taxon>Pseudomonadati</taxon>
        <taxon>Bacteroidota</taxon>
        <taxon>Bacteroidia</taxon>
        <taxon>Bacteroidales</taxon>
        <taxon>Candidatus Cryptobacteroides</taxon>
    </lineage>
</organism>
<dbReference type="EMBL" id="JADIMH010000030">
    <property type="protein sequence ID" value="MBO8467151.1"/>
    <property type="molecule type" value="Genomic_DNA"/>
</dbReference>
<reference evidence="1" key="1">
    <citation type="submission" date="2020-10" db="EMBL/GenBank/DDBJ databases">
        <authorList>
            <person name="Gilroy R."/>
        </authorList>
    </citation>
    <scope>NUCLEOTIDE SEQUENCE</scope>
    <source>
        <strain evidence="1">B1-15692</strain>
    </source>
</reference>